<name>A0ABV5Z977_9GAMM</name>
<evidence type="ECO:0000256" key="13">
    <source>
        <dbReference type="RuleBase" id="RU362101"/>
    </source>
</evidence>
<evidence type="ECO:0000256" key="3">
    <source>
        <dbReference type="ARBA" id="ARBA00022426"/>
    </source>
</evidence>
<reference evidence="15 16" key="1">
    <citation type="submission" date="2024-09" db="EMBL/GenBank/DDBJ databases">
        <authorList>
            <person name="Sun Q."/>
            <person name="Mori K."/>
        </authorList>
    </citation>
    <scope>NUCLEOTIDE SEQUENCE [LARGE SCALE GENOMIC DNA]</scope>
    <source>
        <strain evidence="15 16">ATCC 51285</strain>
    </source>
</reference>
<keyword evidence="11 13" id="KW-0472">Membrane</keyword>
<gene>
    <name evidence="15" type="ORF">ACFFLH_05275</name>
</gene>
<feature type="transmembrane region" description="Helical" evidence="13">
    <location>
        <begin position="318"/>
        <end position="337"/>
    </location>
</feature>
<keyword evidence="16" id="KW-1185">Reference proteome</keyword>
<comment type="caution">
    <text evidence="15">The sequence shown here is derived from an EMBL/GenBank/DDBJ whole genome shotgun (WGS) entry which is preliminary data.</text>
</comment>
<feature type="transmembrane region" description="Helical" evidence="13">
    <location>
        <begin position="139"/>
        <end position="157"/>
    </location>
</feature>
<keyword evidence="7 13" id="KW-0812">Transmembrane</keyword>
<feature type="chain" id="PRO_5046672722" description="Nickel/cobalt efflux system" evidence="14">
    <location>
        <begin position="20"/>
        <end position="347"/>
    </location>
</feature>
<keyword evidence="6" id="KW-0533">Nickel</keyword>
<evidence type="ECO:0000256" key="5">
    <source>
        <dbReference type="ARBA" id="ARBA00022475"/>
    </source>
</evidence>
<evidence type="ECO:0000313" key="16">
    <source>
        <dbReference type="Proteomes" id="UP001589628"/>
    </source>
</evidence>
<evidence type="ECO:0000256" key="6">
    <source>
        <dbReference type="ARBA" id="ARBA00022596"/>
    </source>
</evidence>
<keyword evidence="10" id="KW-0921">Nickel transport</keyword>
<keyword evidence="12" id="KW-0170">Cobalt</keyword>
<dbReference type="PANTHER" id="PTHR40659:SF1">
    <property type="entry name" value="NICKEL_COBALT EFFLUX SYSTEM RCNA"/>
    <property type="match status" value="1"/>
</dbReference>
<sequence>MKVKGVALLVGMLAMPAWASDVAGTTGLAWWDSWMLWLQQTQAQYHRELVGAARQLARGGEGSLLWGLAFMYGVFHAAGPGHGKAVIASYLLAEPSRLRQGVSLAFISALAQALTAILLVGLVAGLLKGAAKVTQYTQLLEQASYLAIAVMGLWLGWRVWRGHQCQHDHSGLAHHHGEGAAHTHSEVAEAQPRFALLADGGHAHSCAHTPHVHGPGCHHHSHLSPPVVQPAPAQQGWSAQHSGMIASIGLRPCSGAILLLVFALAQGIFWQGVVGVVIMAFGTALTVASLAILTVVARDFSHWLAARQGGQVSLWWGRVLGTLAAATLVFLALSLFISSLSAPALLR</sequence>
<evidence type="ECO:0000256" key="11">
    <source>
        <dbReference type="ARBA" id="ARBA00023136"/>
    </source>
</evidence>
<evidence type="ECO:0000313" key="15">
    <source>
        <dbReference type="EMBL" id="MFB9885813.1"/>
    </source>
</evidence>
<keyword evidence="4 13" id="KW-0813">Transport</keyword>
<evidence type="ECO:0000256" key="7">
    <source>
        <dbReference type="ARBA" id="ARBA00022692"/>
    </source>
</evidence>
<comment type="subcellular location">
    <subcellularLocation>
        <location evidence="2 13">Cell membrane</location>
        <topology evidence="2 13">Multi-pass membrane protein</topology>
    </subcellularLocation>
</comment>
<evidence type="ECO:0000256" key="2">
    <source>
        <dbReference type="ARBA" id="ARBA00004651"/>
    </source>
</evidence>
<keyword evidence="5" id="KW-1003">Cell membrane</keyword>
<organism evidence="15 16">
    <name type="scientific">Balneatrix alpica</name>
    <dbReference type="NCBI Taxonomy" id="75684"/>
    <lineage>
        <taxon>Bacteria</taxon>
        <taxon>Pseudomonadati</taxon>
        <taxon>Pseudomonadota</taxon>
        <taxon>Gammaproteobacteria</taxon>
        <taxon>Oceanospirillales</taxon>
        <taxon>Balneatrichaceae</taxon>
        <taxon>Balneatrix</taxon>
    </lineage>
</organism>
<protein>
    <recommendedName>
        <fullName evidence="13">Nickel/cobalt efflux system</fullName>
    </recommendedName>
</protein>
<feature type="transmembrane region" description="Helical" evidence="13">
    <location>
        <begin position="104"/>
        <end position="127"/>
    </location>
</feature>
<keyword evidence="14" id="KW-0732">Signal</keyword>
<comment type="similarity">
    <text evidence="13">Belongs to the NiCoT transporter (TC 2.A.52) family.</text>
</comment>
<accession>A0ABV5Z977</accession>
<proteinExistence type="inferred from homology"/>
<dbReference type="EMBL" id="JBHLZN010000001">
    <property type="protein sequence ID" value="MFB9885813.1"/>
    <property type="molecule type" value="Genomic_DNA"/>
</dbReference>
<evidence type="ECO:0000256" key="8">
    <source>
        <dbReference type="ARBA" id="ARBA00022989"/>
    </source>
</evidence>
<evidence type="ECO:0000256" key="1">
    <source>
        <dbReference type="ARBA" id="ARBA00002510"/>
    </source>
</evidence>
<dbReference type="RefSeq" id="WP_051527834.1">
    <property type="nucleotide sequence ID" value="NZ_JBHLZN010000001.1"/>
</dbReference>
<dbReference type="InterPro" id="IPR051224">
    <property type="entry name" value="NiCoT_RcnA"/>
</dbReference>
<feature type="transmembrane region" description="Helical" evidence="13">
    <location>
        <begin position="64"/>
        <end position="92"/>
    </location>
</feature>
<keyword evidence="3" id="KW-0171">Cobalt transport</keyword>
<keyword evidence="9" id="KW-0406">Ion transport</keyword>
<evidence type="ECO:0000256" key="4">
    <source>
        <dbReference type="ARBA" id="ARBA00022448"/>
    </source>
</evidence>
<dbReference type="Proteomes" id="UP001589628">
    <property type="component" value="Unassembled WGS sequence"/>
</dbReference>
<evidence type="ECO:0000256" key="12">
    <source>
        <dbReference type="ARBA" id="ARBA00023285"/>
    </source>
</evidence>
<evidence type="ECO:0000256" key="14">
    <source>
        <dbReference type="SAM" id="SignalP"/>
    </source>
</evidence>
<dbReference type="PANTHER" id="PTHR40659">
    <property type="entry name" value="NICKEL/COBALT EFFLUX SYSTEM RCNA"/>
    <property type="match status" value="1"/>
</dbReference>
<dbReference type="InterPro" id="IPR011541">
    <property type="entry name" value="Ni/Co_transpt_high_affinity"/>
</dbReference>
<feature type="signal peptide" evidence="14">
    <location>
        <begin position="1"/>
        <end position="19"/>
    </location>
</feature>
<evidence type="ECO:0000256" key="10">
    <source>
        <dbReference type="ARBA" id="ARBA00023112"/>
    </source>
</evidence>
<comment type="function">
    <text evidence="1">Efflux system for nickel and cobalt.</text>
</comment>
<feature type="transmembrane region" description="Helical" evidence="13">
    <location>
        <begin position="248"/>
        <end position="270"/>
    </location>
</feature>
<evidence type="ECO:0000256" key="9">
    <source>
        <dbReference type="ARBA" id="ARBA00023065"/>
    </source>
</evidence>
<keyword evidence="8 13" id="KW-1133">Transmembrane helix</keyword>
<dbReference type="Pfam" id="PF03824">
    <property type="entry name" value="NicO"/>
    <property type="match status" value="1"/>
</dbReference>
<feature type="transmembrane region" description="Helical" evidence="13">
    <location>
        <begin position="276"/>
        <end position="297"/>
    </location>
</feature>